<evidence type="ECO:0000256" key="1">
    <source>
        <dbReference type="ARBA" id="ARBA00001585"/>
    </source>
</evidence>
<evidence type="ECO:0000259" key="11">
    <source>
        <dbReference type="Pfam" id="PF00561"/>
    </source>
</evidence>
<reference evidence="12 13" key="1">
    <citation type="submission" date="2024-06" db="EMBL/GenBank/DDBJ databases">
        <title>The Natural Products Discovery Center: Release of the First 8490 Sequenced Strains for Exploring Actinobacteria Biosynthetic Diversity.</title>
        <authorList>
            <person name="Kalkreuter E."/>
            <person name="Kautsar S.A."/>
            <person name="Yang D."/>
            <person name="Bader C.D."/>
            <person name="Teijaro C.N."/>
            <person name="Fluegel L."/>
            <person name="Davis C.M."/>
            <person name="Simpson J.R."/>
            <person name="Lauterbach L."/>
            <person name="Steele A.D."/>
            <person name="Gui C."/>
            <person name="Meng S."/>
            <person name="Li G."/>
            <person name="Viehrig K."/>
            <person name="Ye F."/>
            <person name="Su P."/>
            <person name="Kiefer A.F."/>
            <person name="Nichols A."/>
            <person name="Cepeda A.J."/>
            <person name="Yan W."/>
            <person name="Fan B."/>
            <person name="Jiang Y."/>
            <person name="Adhikari A."/>
            <person name="Zheng C.-J."/>
            <person name="Schuster L."/>
            <person name="Cowan T.M."/>
            <person name="Smanski M.J."/>
            <person name="Chevrette M.G."/>
            <person name="De Carvalho L.P.S."/>
            <person name="Shen B."/>
        </authorList>
    </citation>
    <scope>NUCLEOTIDE SEQUENCE [LARGE SCALE GENOMIC DNA]</scope>
    <source>
        <strain evidence="12 13">NPDC050403</strain>
    </source>
</reference>
<proteinExistence type="inferred from homology"/>
<dbReference type="InterPro" id="IPR005944">
    <property type="entry name" value="Pro_iminopeptidase"/>
</dbReference>
<evidence type="ECO:0000256" key="10">
    <source>
        <dbReference type="SAM" id="MobiDB-lite"/>
    </source>
</evidence>
<organism evidence="12 13">
    <name type="scientific">Nocardia aurea</name>
    <dbReference type="NCBI Taxonomy" id="2144174"/>
    <lineage>
        <taxon>Bacteria</taxon>
        <taxon>Bacillati</taxon>
        <taxon>Actinomycetota</taxon>
        <taxon>Actinomycetes</taxon>
        <taxon>Mycobacteriales</taxon>
        <taxon>Nocardiaceae</taxon>
        <taxon>Nocardia</taxon>
    </lineage>
</organism>
<dbReference type="Proteomes" id="UP001551695">
    <property type="component" value="Unassembled WGS sequence"/>
</dbReference>
<dbReference type="PIRSF" id="PIRSF006431">
    <property type="entry name" value="Pept_S33"/>
    <property type="match status" value="1"/>
</dbReference>
<comment type="catalytic activity">
    <reaction evidence="1 8 9">
        <text>Release of N-terminal proline from a peptide.</text>
        <dbReference type="EC" id="3.4.11.5"/>
    </reaction>
</comment>
<dbReference type="InterPro" id="IPR029058">
    <property type="entry name" value="AB_hydrolase_fold"/>
</dbReference>
<feature type="domain" description="AB hydrolase-1" evidence="11">
    <location>
        <begin position="49"/>
        <end position="311"/>
    </location>
</feature>
<keyword evidence="7 8" id="KW-0378">Hydrolase</keyword>
<accession>A0ABV3G408</accession>
<sequence length="330" mass="36364">MATTRETAETPPALGFPPIEPYDSGLLDVGDGNEIYWETSGNPRGKPAVVVHGGPGSGGTRGSRRTFDPDVYRIILFDQRGCGESRPHASGHDVDLSCNTTDHLLADMERLREHLGVERWLMYGGSWGATLTLAYAERFPRRVDAIVLAAVTTTRLEEIDWLYHGLARLLPAEWEIFRDGVPPEKRDGDLVVAYDRLLRHPDPDVRRRAARQWCAWEDAVIAHENLGSPGQYSAKSDTAMLAMVRICAHYFAHAAWLTEWQLLQEAGALAGIPGVLVHGRLDLGSPLTTAWELAKVWPDAKLEIIDDAGHTGSAAMGQAVMRAIDAFGRR</sequence>
<comment type="caution">
    <text evidence="12">The sequence shown here is derived from an EMBL/GenBank/DDBJ whole genome shotgun (WGS) entry which is preliminary data.</text>
</comment>
<dbReference type="Gene3D" id="3.40.50.1820">
    <property type="entry name" value="alpha/beta hydrolase"/>
    <property type="match status" value="1"/>
</dbReference>
<gene>
    <name evidence="12" type="primary">pip</name>
    <name evidence="12" type="ORF">AB0I48_31980</name>
</gene>
<dbReference type="PANTHER" id="PTHR43722:SF1">
    <property type="entry name" value="PROLINE IMINOPEPTIDASE"/>
    <property type="match status" value="1"/>
</dbReference>
<evidence type="ECO:0000313" key="13">
    <source>
        <dbReference type="Proteomes" id="UP001551695"/>
    </source>
</evidence>
<feature type="compositionally biased region" description="Low complexity" evidence="10">
    <location>
        <begin position="1"/>
        <end position="13"/>
    </location>
</feature>
<dbReference type="EMBL" id="JBFAKC010000019">
    <property type="protein sequence ID" value="MEV0712190.1"/>
    <property type="molecule type" value="Genomic_DNA"/>
</dbReference>
<protein>
    <recommendedName>
        <fullName evidence="8 9">Proline iminopeptidase</fullName>
        <shortName evidence="8">PIP</shortName>
        <ecNumber evidence="8 9">3.4.11.5</ecNumber>
    </recommendedName>
    <alternativeName>
        <fullName evidence="8">Prolyl aminopeptidase</fullName>
    </alternativeName>
</protein>
<dbReference type="Pfam" id="PF00561">
    <property type="entry name" value="Abhydrolase_1"/>
    <property type="match status" value="1"/>
</dbReference>
<keyword evidence="13" id="KW-1185">Reference proteome</keyword>
<dbReference type="SUPFAM" id="SSF53474">
    <property type="entry name" value="alpha/beta-Hydrolases"/>
    <property type="match status" value="1"/>
</dbReference>
<comment type="subcellular location">
    <subcellularLocation>
        <location evidence="2 8">Cytoplasm</location>
    </subcellularLocation>
</comment>
<name>A0ABV3G408_9NOCA</name>
<evidence type="ECO:0000256" key="8">
    <source>
        <dbReference type="PIRNR" id="PIRNR006431"/>
    </source>
</evidence>
<evidence type="ECO:0000256" key="4">
    <source>
        <dbReference type="ARBA" id="ARBA00022438"/>
    </source>
</evidence>
<feature type="region of interest" description="Disordered" evidence="10">
    <location>
        <begin position="1"/>
        <end position="22"/>
    </location>
</feature>
<evidence type="ECO:0000256" key="5">
    <source>
        <dbReference type="ARBA" id="ARBA00022490"/>
    </source>
</evidence>
<evidence type="ECO:0000313" key="12">
    <source>
        <dbReference type="EMBL" id="MEV0712190.1"/>
    </source>
</evidence>
<keyword evidence="5 8" id="KW-0963">Cytoplasm</keyword>
<dbReference type="GO" id="GO:0004177">
    <property type="term" value="F:aminopeptidase activity"/>
    <property type="evidence" value="ECO:0007669"/>
    <property type="project" value="UniProtKB-KW"/>
</dbReference>
<dbReference type="EC" id="3.4.11.5" evidence="8 9"/>
<keyword evidence="4 8" id="KW-0031">Aminopeptidase</keyword>
<dbReference type="InterPro" id="IPR000073">
    <property type="entry name" value="AB_hydrolase_1"/>
</dbReference>
<evidence type="ECO:0000256" key="9">
    <source>
        <dbReference type="RuleBase" id="RU003421"/>
    </source>
</evidence>
<dbReference type="PANTHER" id="PTHR43722">
    <property type="entry name" value="PROLINE IMINOPEPTIDASE"/>
    <property type="match status" value="1"/>
</dbReference>
<dbReference type="RefSeq" id="WP_357789068.1">
    <property type="nucleotide sequence ID" value="NZ_JBFAKC010000019.1"/>
</dbReference>
<dbReference type="NCBIfam" id="TIGR01249">
    <property type="entry name" value="pro_imino_pep_1"/>
    <property type="match status" value="1"/>
</dbReference>
<comment type="similarity">
    <text evidence="3 8 9">Belongs to the peptidase S33 family.</text>
</comment>
<evidence type="ECO:0000256" key="7">
    <source>
        <dbReference type="ARBA" id="ARBA00022801"/>
    </source>
</evidence>
<dbReference type="InterPro" id="IPR002410">
    <property type="entry name" value="Peptidase_S33"/>
</dbReference>
<evidence type="ECO:0000256" key="3">
    <source>
        <dbReference type="ARBA" id="ARBA00010088"/>
    </source>
</evidence>
<dbReference type="PRINTS" id="PR00111">
    <property type="entry name" value="ABHYDROLASE"/>
</dbReference>
<dbReference type="PRINTS" id="PR00793">
    <property type="entry name" value="PROAMNOPTASE"/>
</dbReference>
<keyword evidence="6 8" id="KW-0645">Protease</keyword>
<evidence type="ECO:0000256" key="2">
    <source>
        <dbReference type="ARBA" id="ARBA00004496"/>
    </source>
</evidence>
<evidence type="ECO:0000256" key="6">
    <source>
        <dbReference type="ARBA" id="ARBA00022670"/>
    </source>
</evidence>